<gene>
    <name evidence="1" type="ORF">ACFOU2_07825</name>
</gene>
<dbReference type="Proteomes" id="UP001595752">
    <property type="component" value="Unassembled WGS sequence"/>
</dbReference>
<organism evidence="1 2">
    <name type="scientific">Bacillus songklensis</name>
    <dbReference type="NCBI Taxonomy" id="1069116"/>
    <lineage>
        <taxon>Bacteria</taxon>
        <taxon>Bacillati</taxon>
        <taxon>Bacillota</taxon>
        <taxon>Bacilli</taxon>
        <taxon>Bacillales</taxon>
        <taxon>Bacillaceae</taxon>
        <taxon>Bacillus</taxon>
    </lineage>
</organism>
<dbReference type="RefSeq" id="WP_377913908.1">
    <property type="nucleotide sequence ID" value="NZ_JBHRZT010000028.1"/>
</dbReference>
<evidence type="ECO:0000313" key="1">
    <source>
        <dbReference type="EMBL" id="MFC3883433.1"/>
    </source>
</evidence>
<comment type="caution">
    <text evidence="1">The sequence shown here is derived from an EMBL/GenBank/DDBJ whole genome shotgun (WGS) entry which is preliminary data.</text>
</comment>
<dbReference type="Pfam" id="PF14175">
    <property type="entry name" value="YaaC"/>
    <property type="match status" value="1"/>
</dbReference>
<name>A0ABV8AZP1_9BACI</name>
<evidence type="ECO:0000313" key="2">
    <source>
        <dbReference type="Proteomes" id="UP001595752"/>
    </source>
</evidence>
<dbReference type="EMBL" id="JBHRZT010000028">
    <property type="protein sequence ID" value="MFC3883433.1"/>
    <property type="molecule type" value="Genomic_DNA"/>
</dbReference>
<keyword evidence="2" id="KW-1185">Reference proteome</keyword>
<accession>A0ABV8AZP1</accession>
<sequence>MFNIPHIKDSFSTFYSATYTQEYLYHCYREKDLPEAEKKSFENCYPFIYYLEHSQNYYNVGFNAPLAIKPMLLFYGMTQLLKACLLTIDCDYPHNTSVLAHGVSTRKRKKQSYDFLDDEVKVQKHGLFSHIGQVMFHVEQLEGNKYSMFHLLSLIPELSSLFMEYQKEPTCFKISTCLEDTFQFPNFVLDQYHMSQDRFCTYLQEKTGLPFKHLRNEGDCLMFYLDQQIDLNFCSPLMYHLYDQGYYFPFNRERIDYFPEILSHYLLLYNLSMISRYETEWWYELLHTYTSNDFPFISKFLSISGEKIPYLLSDFLENKKRLVI</sequence>
<reference evidence="2" key="1">
    <citation type="journal article" date="2019" name="Int. J. Syst. Evol. Microbiol.">
        <title>The Global Catalogue of Microorganisms (GCM) 10K type strain sequencing project: providing services to taxonomists for standard genome sequencing and annotation.</title>
        <authorList>
            <consortium name="The Broad Institute Genomics Platform"/>
            <consortium name="The Broad Institute Genome Sequencing Center for Infectious Disease"/>
            <person name="Wu L."/>
            <person name="Ma J."/>
        </authorList>
    </citation>
    <scope>NUCLEOTIDE SEQUENCE [LARGE SCALE GENOMIC DNA]</scope>
    <source>
        <strain evidence="2">CCUG 61889</strain>
    </source>
</reference>
<protein>
    <submittedName>
        <fullName evidence="1">YaaC family protein</fullName>
    </submittedName>
</protein>
<dbReference type="InterPro" id="IPR026988">
    <property type="entry name" value="YaaC-like"/>
</dbReference>
<proteinExistence type="predicted"/>